<feature type="region of interest" description="Disordered" evidence="1">
    <location>
        <begin position="125"/>
        <end position="159"/>
    </location>
</feature>
<dbReference type="STRING" id="1316194.A0A1Q5TCX8"/>
<dbReference type="SMART" id="SM00028">
    <property type="entry name" value="TPR"/>
    <property type="match status" value="2"/>
</dbReference>
<dbReference type="Gene3D" id="1.25.40.10">
    <property type="entry name" value="Tetratricopeptide repeat domain"/>
    <property type="match status" value="1"/>
</dbReference>
<sequence>MAGTSYGGSASDQKLPKNTPSPGNGADSDEEEFHDARFPPEEEARLLKEAQDIKQEANQLFSSACYDQAISSYDRALSSCPNYLDYDVAVLRSNIAACYLKLEDWKAAIDAATASLDRLEKIIPTPPAHNEQRDGQQSNDAKASTQESGEVVELSATDPDAEEKQLALLKELDTQRTNVLRIRAKSLMRRAKAKSNLGGWANLQGAIEDYQALNTMETLPSDEKRIVQKALRELPSRVNEAKDKEIGEMMSKMKDLGNGILKPFGLSTDNFNFVQDPKTGGYSMNFQS</sequence>
<dbReference type="InterPro" id="IPR019734">
    <property type="entry name" value="TPR_rpt"/>
</dbReference>
<dbReference type="InterPro" id="IPR011990">
    <property type="entry name" value="TPR-like_helical_dom_sf"/>
</dbReference>
<dbReference type="PANTHER" id="PTHR46014">
    <property type="entry name" value="TETRATRICOPEPTIDE REPEAT PROTEIN 1"/>
    <property type="match status" value="1"/>
</dbReference>
<evidence type="ECO:0000256" key="1">
    <source>
        <dbReference type="SAM" id="MobiDB-lite"/>
    </source>
</evidence>
<organism evidence="2 3">
    <name type="scientific">Penicillium subrubescens</name>
    <dbReference type="NCBI Taxonomy" id="1316194"/>
    <lineage>
        <taxon>Eukaryota</taxon>
        <taxon>Fungi</taxon>
        <taxon>Dikarya</taxon>
        <taxon>Ascomycota</taxon>
        <taxon>Pezizomycotina</taxon>
        <taxon>Eurotiomycetes</taxon>
        <taxon>Eurotiomycetidae</taxon>
        <taxon>Eurotiales</taxon>
        <taxon>Aspergillaceae</taxon>
        <taxon>Penicillium</taxon>
    </lineage>
</organism>
<dbReference type="InterPro" id="IPR052769">
    <property type="entry name" value="TPR_domain_protein"/>
</dbReference>
<gene>
    <name evidence="2" type="ORF">PENSUB_9656</name>
</gene>
<accession>A0A1Q5TCX8</accession>
<name>A0A1Q5TCX8_9EURO</name>
<dbReference type="SUPFAM" id="SSF48452">
    <property type="entry name" value="TPR-like"/>
    <property type="match status" value="1"/>
</dbReference>
<comment type="caution">
    <text evidence="2">The sequence shown here is derived from an EMBL/GenBank/DDBJ whole genome shotgun (WGS) entry which is preliminary data.</text>
</comment>
<dbReference type="Proteomes" id="UP000186955">
    <property type="component" value="Unassembled WGS sequence"/>
</dbReference>
<feature type="compositionally biased region" description="Basic and acidic residues" evidence="1">
    <location>
        <begin position="34"/>
        <end position="43"/>
    </location>
</feature>
<proteinExistence type="predicted"/>
<feature type="compositionally biased region" description="Polar residues" evidence="1">
    <location>
        <begin position="7"/>
        <end position="22"/>
    </location>
</feature>
<reference evidence="2 3" key="1">
    <citation type="submission" date="2016-10" db="EMBL/GenBank/DDBJ databases">
        <title>Genome sequence of the ascomycete fungus Penicillium subrubescens.</title>
        <authorList>
            <person name="De Vries R.P."/>
            <person name="Peng M."/>
            <person name="Dilokpimol A."/>
            <person name="Hilden K."/>
            <person name="Makela M.R."/>
            <person name="Grigoriev I."/>
            <person name="Riley R."/>
            <person name="Granchi Z."/>
        </authorList>
    </citation>
    <scope>NUCLEOTIDE SEQUENCE [LARGE SCALE GENOMIC DNA]</scope>
    <source>
        <strain evidence="2 3">CBS 132785</strain>
    </source>
</reference>
<dbReference type="AlphaFoldDB" id="A0A1Q5TCX8"/>
<dbReference type="OrthoDB" id="1872379at2759"/>
<feature type="region of interest" description="Disordered" evidence="1">
    <location>
        <begin position="1"/>
        <end position="43"/>
    </location>
</feature>
<dbReference type="PANTHER" id="PTHR46014:SF1">
    <property type="entry name" value="TETRATRICOPEPTIDE REPEAT PROTEIN 1"/>
    <property type="match status" value="1"/>
</dbReference>
<protein>
    <submittedName>
        <fullName evidence="2">Tetratricopeptide repeat protein 1</fullName>
    </submittedName>
</protein>
<evidence type="ECO:0000313" key="3">
    <source>
        <dbReference type="Proteomes" id="UP000186955"/>
    </source>
</evidence>
<dbReference type="EMBL" id="MNBE01000682">
    <property type="protein sequence ID" value="OKO98076.1"/>
    <property type="molecule type" value="Genomic_DNA"/>
</dbReference>
<keyword evidence="3" id="KW-1185">Reference proteome</keyword>
<evidence type="ECO:0000313" key="2">
    <source>
        <dbReference type="EMBL" id="OKO98076.1"/>
    </source>
</evidence>
<feature type="compositionally biased region" description="Polar residues" evidence="1">
    <location>
        <begin position="135"/>
        <end position="148"/>
    </location>
</feature>